<dbReference type="InterPro" id="IPR011047">
    <property type="entry name" value="Quinoprotein_ADH-like_sf"/>
</dbReference>
<dbReference type="GO" id="GO:0007165">
    <property type="term" value="P:signal transduction"/>
    <property type="evidence" value="ECO:0007669"/>
    <property type="project" value="InterPro"/>
</dbReference>
<keyword evidence="2" id="KW-0677">Repeat</keyword>
<dbReference type="Gramene" id="RZC79878">
    <property type="protein sequence ID" value="RZC79878"/>
    <property type="gene ID" value="C5167_042453"/>
</dbReference>
<evidence type="ECO:0000256" key="2">
    <source>
        <dbReference type="ARBA" id="ARBA00022737"/>
    </source>
</evidence>
<dbReference type="Gene3D" id="2.130.10.10">
    <property type="entry name" value="YVTN repeat-like/Quinoprotein amine dehydrogenase"/>
    <property type="match status" value="1"/>
</dbReference>
<dbReference type="InterPro" id="IPR001680">
    <property type="entry name" value="WD40_rpt"/>
</dbReference>
<dbReference type="Proteomes" id="UP000316621">
    <property type="component" value="Chromosome 10"/>
</dbReference>
<organism evidence="4 5">
    <name type="scientific">Papaver somniferum</name>
    <name type="common">Opium poppy</name>
    <dbReference type="NCBI Taxonomy" id="3469"/>
    <lineage>
        <taxon>Eukaryota</taxon>
        <taxon>Viridiplantae</taxon>
        <taxon>Streptophyta</taxon>
        <taxon>Embryophyta</taxon>
        <taxon>Tracheophyta</taxon>
        <taxon>Spermatophyta</taxon>
        <taxon>Magnoliopsida</taxon>
        <taxon>Ranunculales</taxon>
        <taxon>Papaveraceae</taxon>
        <taxon>Papaveroideae</taxon>
        <taxon>Papaver</taxon>
    </lineage>
</organism>
<dbReference type="PANTHER" id="PTHR19850">
    <property type="entry name" value="GUANINE NUCLEOTIDE-BINDING PROTEIN BETA G PROTEIN BETA"/>
    <property type="match status" value="1"/>
</dbReference>
<evidence type="ECO:0000256" key="3">
    <source>
        <dbReference type="PROSITE-ProRule" id="PRU00221"/>
    </source>
</evidence>
<protein>
    <submittedName>
        <fullName evidence="4">Uncharacterized protein</fullName>
    </submittedName>
</protein>
<dbReference type="InterPro" id="IPR019775">
    <property type="entry name" value="WD40_repeat_CS"/>
</dbReference>
<dbReference type="SMART" id="SM00320">
    <property type="entry name" value="WD40"/>
    <property type="match status" value="4"/>
</dbReference>
<evidence type="ECO:0000313" key="5">
    <source>
        <dbReference type="Proteomes" id="UP000316621"/>
    </source>
</evidence>
<dbReference type="InterPro" id="IPR016346">
    <property type="entry name" value="G-protein_beta_1-5"/>
</dbReference>
<reference evidence="4 5" key="1">
    <citation type="journal article" date="2018" name="Science">
        <title>The opium poppy genome and morphinan production.</title>
        <authorList>
            <person name="Guo L."/>
            <person name="Winzer T."/>
            <person name="Yang X."/>
            <person name="Li Y."/>
            <person name="Ning Z."/>
            <person name="He Z."/>
            <person name="Teodor R."/>
            <person name="Lu Y."/>
            <person name="Bowser T.A."/>
            <person name="Graham I.A."/>
            <person name="Ye K."/>
        </authorList>
    </citation>
    <scope>NUCLEOTIDE SEQUENCE [LARGE SCALE GENOMIC DNA]</scope>
    <source>
        <strain evidence="5">cv. HN1</strain>
        <tissue evidence="4">Leaves</tissue>
    </source>
</reference>
<dbReference type="InterPro" id="IPR015943">
    <property type="entry name" value="WD40/YVTN_repeat-like_dom_sf"/>
</dbReference>
<dbReference type="PROSITE" id="PS00678">
    <property type="entry name" value="WD_REPEATS_1"/>
    <property type="match status" value="1"/>
</dbReference>
<proteinExistence type="predicted"/>
<evidence type="ECO:0000256" key="1">
    <source>
        <dbReference type="ARBA" id="ARBA00022574"/>
    </source>
</evidence>
<dbReference type="PROSITE" id="PS50082">
    <property type="entry name" value="WD_REPEATS_2"/>
    <property type="match status" value="1"/>
</dbReference>
<keyword evidence="5" id="KW-1185">Reference proteome</keyword>
<dbReference type="STRING" id="3469.A0A4Y7L624"/>
<feature type="repeat" description="WD" evidence="3">
    <location>
        <begin position="2"/>
        <end position="44"/>
    </location>
</feature>
<evidence type="ECO:0000313" key="4">
    <source>
        <dbReference type="EMBL" id="RZC79878.1"/>
    </source>
</evidence>
<gene>
    <name evidence="4" type="ORF">C5167_042453</name>
</gene>
<name>A0A4Y7L624_PAPSO</name>
<dbReference type="AlphaFoldDB" id="A0A4Y7L624"/>
<dbReference type="EMBL" id="CM010724">
    <property type="protein sequence ID" value="RZC79878.1"/>
    <property type="molecule type" value="Genomic_DNA"/>
</dbReference>
<keyword evidence="1 3" id="KW-0853">WD repeat</keyword>
<dbReference type="Pfam" id="PF00400">
    <property type="entry name" value="WD40"/>
    <property type="match status" value="3"/>
</dbReference>
<accession>A0A4Y7L624</accession>
<dbReference type="SUPFAM" id="SSF50998">
    <property type="entry name" value="Quinoprotein alcohol dehydrogenase-like"/>
    <property type="match status" value="1"/>
</dbReference>
<sequence>MLSGHKGYASSCQYVPNKDADLITSSGDQTCVLWDMTTGQRVSVFSGESPSGHTADVLRYHWISRSMHRIYLFLVHLTQQLVCGIAAKVLELSVHIRPKGRCEHCKIFPDGQRFGTGSDDGACRLFDVRTGMSSRSTISNTMMVVYQQNSIGFSISGRLLFVGYSNGDCYVWGTSLAKVVLNLGSLQNSHNGRISCLGLSADGSALCTGCWDIDLKVRFPPDLTMVITR</sequence>